<dbReference type="PROSITE" id="PS50991">
    <property type="entry name" value="PYR_CT"/>
    <property type="match status" value="1"/>
</dbReference>
<evidence type="ECO:0000256" key="1">
    <source>
        <dbReference type="ARBA" id="ARBA00004743"/>
    </source>
</evidence>
<dbReference type="Pfam" id="PF22617">
    <property type="entry name" value="HCS_D2"/>
    <property type="match status" value="1"/>
</dbReference>
<dbReference type="CDD" id="cd07941">
    <property type="entry name" value="DRE_TIM_LeuA3"/>
    <property type="match status" value="1"/>
</dbReference>
<proteinExistence type="inferred from homology"/>
<comment type="catalytic activity">
    <reaction evidence="7">
        <text>pyruvate + acetyl-CoA + H2O = (3R)-citramalate + CoA + H(+)</text>
        <dbReference type="Rhea" id="RHEA:19045"/>
        <dbReference type="ChEBI" id="CHEBI:15361"/>
        <dbReference type="ChEBI" id="CHEBI:15377"/>
        <dbReference type="ChEBI" id="CHEBI:15378"/>
        <dbReference type="ChEBI" id="CHEBI:30934"/>
        <dbReference type="ChEBI" id="CHEBI:57287"/>
        <dbReference type="ChEBI" id="CHEBI:57288"/>
        <dbReference type="EC" id="2.3.3.21"/>
    </reaction>
</comment>
<dbReference type="InterPro" id="IPR002034">
    <property type="entry name" value="AIPM/Hcit_synth_CS"/>
</dbReference>
<evidence type="ECO:0000256" key="2">
    <source>
        <dbReference type="ARBA" id="ARBA00006154"/>
    </source>
</evidence>
<dbReference type="GO" id="GO:0009098">
    <property type="term" value="P:L-leucine biosynthetic process"/>
    <property type="evidence" value="ECO:0007669"/>
    <property type="project" value="InterPro"/>
</dbReference>
<dbReference type="InterPro" id="IPR013709">
    <property type="entry name" value="2-isopropylmalate_synth_dimer"/>
</dbReference>
<dbReference type="GO" id="GO:0003852">
    <property type="term" value="F:2-isopropylmalate synthase activity"/>
    <property type="evidence" value="ECO:0007669"/>
    <property type="project" value="InterPro"/>
</dbReference>
<evidence type="ECO:0000256" key="3">
    <source>
        <dbReference type="ARBA" id="ARBA00022605"/>
    </source>
</evidence>
<dbReference type="Gene3D" id="1.10.238.260">
    <property type="match status" value="1"/>
</dbReference>
<keyword evidence="6" id="KW-0100">Branched-chain amino acid biosynthesis</keyword>
<dbReference type="SMART" id="SM00917">
    <property type="entry name" value="LeuA_dimer"/>
    <property type="match status" value="1"/>
</dbReference>
<evidence type="ECO:0000256" key="4">
    <source>
        <dbReference type="ARBA" id="ARBA00022624"/>
    </source>
</evidence>
<dbReference type="Proteomes" id="UP000287394">
    <property type="component" value="Chromosome"/>
</dbReference>
<dbReference type="InterPro" id="IPR005675">
    <property type="entry name" value="Citramal_synthase"/>
</dbReference>
<keyword evidence="5 9" id="KW-0808">Transferase</keyword>
<sequence length="533" mass="58291">MTANSSSRKIDIYDTTLRDGSQGEGISFSVEDKVKIAKRLDAFGVDYIEGGWPGSNPKDIEFFDRMKSIPLKHAKLAAFGSTRRPTTTAETDPMLQQLLDAQTPVITFVGKSWDFHVTEALRIPLETNLEMIADTTRYLKSKGKEVIYDAEHFFDGYKRNPEYTSKCVAAALDAGCDVVALCDTNGGTLPNEISKIVSEIGARFPYGKFAIHTHNDAECGVANSLAAIEVGAIQVQGTINGLGERTGNANLTSIVPSLGLKLGYTLSCMPRMKELAELSNFIDEIANVPPKTWAAYVGRSAFAHKAGLHVDAMRKNSETYEHIDPILVGNERRILVSEHSGASTILEKVQRDNSDLRKDSPETKEILKQVARLEHEGYSFEGAEASFELLVKKATGNYRSLFELTGYRVIVERRGGDKEAITEATVKLRVNDQEVLTVAEGDGPVNALDSALRKALAEHYPDLADIRLTDFKVRVVNAKEGAAAKVRAIVDSADSSDTWSTIGVSTNIIDASWHALVDSIEYGLLRESARAGE</sequence>
<reference evidence="10 11" key="1">
    <citation type="journal article" date="2019" name="Int. J. Syst. Evol. Microbiol.">
        <title>Capsulimonas corticalis gen. nov., sp. nov., an aerobic capsulated bacterium, of a novel bacterial order, Capsulimonadales ord. nov., of the class Armatimonadia of the phylum Armatimonadetes.</title>
        <authorList>
            <person name="Li J."/>
            <person name="Kudo C."/>
            <person name="Tonouchi A."/>
        </authorList>
    </citation>
    <scope>NUCLEOTIDE SEQUENCE [LARGE SCALE GENOMIC DNA]</scope>
    <source>
        <strain evidence="10 11">AX-7</strain>
    </source>
</reference>
<protein>
    <recommendedName>
        <fullName evidence="8">Citramalate synthase</fullName>
        <ecNumber evidence="8">2.3.3.21</ecNumber>
    </recommendedName>
</protein>
<dbReference type="PROSITE" id="PS00815">
    <property type="entry name" value="AIPM_HOMOCIT_SYNTH_1"/>
    <property type="match status" value="1"/>
</dbReference>
<comment type="similarity">
    <text evidence="2 9">Belongs to the alpha-IPM synthase/homocitrate synthase family.</text>
</comment>
<dbReference type="PANTHER" id="PTHR43538:SF1">
    <property type="entry name" value="(R)-CITRAMALATE SYNTHASE"/>
    <property type="match status" value="1"/>
</dbReference>
<evidence type="ECO:0000256" key="9">
    <source>
        <dbReference type="RuleBase" id="RU003523"/>
    </source>
</evidence>
<evidence type="ECO:0000256" key="5">
    <source>
        <dbReference type="ARBA" id="ARBA00022679"/>
    </source>
</evidence>
<evidence type="ECO:0000256" key="6">
    <source>
        <dbReference type="ARBA" id="ARBA00023304"/>
    </source>
</evidence>
<comment type="pathway">
    <text evidence="1">Amino-acid biosynthesis; L-isoleucine biosynthesis; 2-oxobutanoate from pyruvate: step 1/3.</text>
</comment>
<dbReference type="SUPFAM" id="SSF110921">
    <property type="entry name" value="2-isopropylmalate synthase LeuA, allosteric (dimerisation) domain"/>
    <property type="match status" value="1"/>
</dbReference>
<dbReference type="AlphaFoldDB" id="A0A402CY88"/>
<name>A0A402CY88_9BACT</name>
<dbReference type="Pfam" id="PF08502">
    <property type="entry name" value="LeuA_dimer"/>
    <property type="match status" value="1"/>
</dbReference>
<dbReference type="Pfam" id="PF00682">
    <property type="entry name" value="HMGL-like"/>
    <property type="match status" value="1"/>
</dbReference>
<dbReference type="Gene3D" id="3.30.160.270">
    <property type="match status" value="1"/>
</dbReference>
<accession>A0A402CY88</accession>
<dbReference type="EC" id="2.3.3.21" evidence="8"/>
<dbReference type="InterPro" id="IPR036230">
    <property type="entry name" value="LeuA_allosteric_dom_sf"/>
</dbReference>
<dbReference type="EMBL" id="AP025739">
    <property type="protein sequence ID" value="BDI31455.1"/>
    <property type="molecule type" value="Genomic_DNA"/>
</dbReference>
<dbReference type="GO" id="GO:0009097">
    <property type="term" value="P:isoleucine biosynthetic process"/>
    <property type="evidence" value="ECO:0007669"/>
    <property type="project" value="UniProtKB-UniRule"/>
</dbReference>
<dbReference type="InterPro" id="IPR000891">
    <property type="entry name" value="PYR_CT"/>
</dbReference>
<dbReference type="KEGG" id="ccot:CCAX7_35060"/>
<dbReference type="SUPFAM" id="SSF51569">
    <property type="entry name" value="Aldolase"/>
    <property type="match status" value="1"/>
</dbReference>
<dbReference type="NCBIfam" id="TIGR00977">
    <property type="entry name" value="citramal_synth"/>
    <property type="match status" value="1"/>
</dbReference>
<evidence type="ECO:0000313" key="10">
    <source>
        <dbReference type="EMBL" id="BDI31455.1"/>
    </source>
</evidence>
<dbReference type="InterPro" id="IPR054691">
    <property type="entry name" value="LeuA/HCS_post-cat"/>
</dbReference>
<evidence type="ECO:0000313" key="11">
    <source>
        <dbReference type="Proteomes" id="UP000287394"/>
    </source>
</evidence>
<gene>
    <name evidence="10" type="ORF">CCAX7_35060</name>
</gene>
<dbReference type="RefSeq" id="WP_119322264.1">
    <property type="nucleotide sequence ID" value="NZ_AP025739.1"/>
</dbReference>
<organism evidence="10 11">
    <name type="scientific">Capsulimonas corticalis</name>
    <dbReference type="NCBI Taxonomy" id="2219043"/>
    <lineage>
        <taxon>Bacteria</taxon>
        <taxon>Bacillati</taxon>
        <taxon>Armatimonadota</taxon>
        <taxon>Armatimonadia</taxon>
        <taxon>Capsulimonadales</taxon>
        <taxon>Capsulimonadaceae</taxon>
        <taxon>Capsulimonas</taxon>
    </lineage>
</organism>
<dbReference type="Gene3D" id="3.20.20.70">
    <property type="entry name" value="Aldolase class I"/>
    <property type="match status" value="1"/>
</dbReference>
<dbReference type="OrthoDB" id="9803573at2"/>
<evidence type="ECO:0000256" key="7">
    <source>
        <dbReference type="ARBA" id="ARBA00048263"/>
    </source>
</evidence>
<keyword evidence="4" id="KW-0412">Isoleucine biosynthesis</keyword>
<dbReference type="GO" id="GO:0043714">
    <property type="term" value="F:(R)-citramalate synthase activity"/>
    <property type="evidence" value="ECO:0007669"/>
    <property type="project" value="UniProtKB-UniRule"/>
</dbReference>
<keyword evidence="11" id="KW-1185">Reference proteome</keyword>
<keyword evidence="3" id="KW-0028">Amino-acid biosynthesis</keyword>
<dbReference type="InterPro" id="IPR013785">
    <property type="entry name" value="Aldolase_TIM"/>
</dbReference>
<dbReference type="PANTHER" id="PTHR43538">
    <property type="entry name" value="ALPHA-IPM SYNTHASE/HOMOCITRATE SYNTHASE"/>
    <property type="match status" value="1"/>
</dbReference>
<evidence type="ECO:0000256" key="8">
    <source>
        <dbReference type="NCBIfam" id="TIGR00977"/>
    </source>
</evidence>